<protein>
    <submittedName>
        <fullName evidence="1">Uncharacterized protein</fullName>
    </submittedName>
</protein>
<name>L0NK15_9HYPH</name>
<dbReference type="KEGG" id="rht:NT26_3703"/>
<accession>L0NK15</accession>
<keyword evidence="2" id="KW-1185">Reference proteome</keyword>
<evidence type="ECO:0000313" key="2">
    <source>
        <dbReference type="Proteomes" id="UP000010792"/>
    </source>
</evidence>
<organism evidence="1 2">
    <name type="scientific">Pseudorhizobium banfieldiae</name>
    <dbReference type="NCBI Taxonomy" id="1125847"/>
    <lineage>
        <taxon>Bacteria</taxon>
        <taxon>Pseudomonadati</taxon>
        <taxon>Pseudomonadota</taxon>
        <taxon>Alphaproteobacteria</taxon>
        <taxon>Hyphomicrobiales</taxon>
        <taxon>Rhizobiaceae</taxon>
        <taxon>Rhizobium/Agrobacterium group</taxon>
        <taxon>Pseudorhizobium</taxon>
    </lineage>
</organism>
<reference evidence="1 2" key="1">
    <citation type="journal article" date="2013" name="Genome Biol. Evol.">
        <title>Life in an arsenic-containing gold mine: genome and physiology of the autotrophic arsenite-oxidizing bacterium rhizobium sp. NT-26.</title>
        <authorList>
            <person name="Andres J."/>
            <person name="Arsene-Ploetze F."/>
            <person name="Barbe V."/>
            <person name="Brochier-Armanet C."/>
            <person name="Cleiss-Arnold J."/>
            <person name="Coppee J.Y."/>
            <person name="Dillies M.A."/>
            <person name="Geist"/>
            <person name="L"/>
            <person name="Joublin A."/>
            <person name="Koechler S."/>
            <person name="Lassalle F."/>
            <person name="Marchal M."/>
            <person name="Medigue C."/>
            <person name="Muller D."/>
            <person name="Nesme X."/>
            <person name="Plewniak F."/>
            <person name="Proux C."/>
            <person name="Ramirez-Bahena M.H."/>
            <person name="Schenowitz C."/>
            <person name="Sismeiro O."/>
            <person name="Vallenet D."/>
            <person name="Santini J.M."/>
            <person name="Bertin P.N."/>
        </authorList>
    </citation>
    <scope>NUCLEOTIDE SEQUENCE [LARGE SCALE GENOMIC DNA]</scope>
    <source>
        <strain evidence="1 2">NT-26</strain>
    </source>
</reference>
<dbReference type="STRING" id="1125847.NT26_3703"/>
<proteinExistence type="predicted"/>
<dbReference type="Proteomes" id="UP000010792">
    <property type="component" value="Chromosome"/>
</dbReference>
<gene>
    <name evidence="1" type="ORF">NT26_3703</name>
</gene>
<sequence length="83" mass="9172">MQVAKGRCTSTDVCSAAMGRELEKGHIYSWHWNDSELRCQLGVTSFTKAESQPDPGVGLFGSSRTLRLFALSHMPRQSSLTLN</sequence>
<evidence type="ECO:0000313" key="1">
    <source>
        <dbReference type="EMBL" id="CCF21425.1"/>
    </source>
</evidence>
<dbReference type="EMBL" id="FO082820">
    <property type="protein sequence ID" value="CCF21425.1"/>
    <property type="molecule type" value="Genomic_DNA"/>
</dbReference>
<dbReference type="AlphaFoldDB" id="L0NK15"/>